<organism evidence="2 3">
    <name type="scientific">Desulfallas thermosapovorans DSM 6562</name>
    <dbReference type="NCBI Taxonomy" id="1121431"/>
    <lineage>
        <taxon>Bacteria</taxon>
        <taxon>Bacillati</taxon>
        <taxon>Bacillota</taxon>
        <taxon>Clostridia</taxon>
        <taxon>Eubacteriales</taxon>
        <taxon>Desulfallaceae</taxon>
        <taxon>Desulfallas</taxon>
    </lineage>
</organism>
<feature type="transmembrane region" description="Helical" evidence="1">
    <location>
        <begin position="128"/>
        <end position="159"/>
    </location>
</feature>
<feature type="transmembrane region" description="Helical" evidence="1">
    <location>
        <begin position="17"/>
        <end position="38"/>
    </location>
</feature>
<keyword evidence="1" id="KW-0472">Membrane</keyword>
<name>A0A5S4ZS38_9FIRM</name>
<dbReference type="AlphaFoldDB" id="A0A5S4ZS38"/>
<evidence type="ECO:0000313" key="2">
    <source>
        <dbReference type="EMBL" id="TYO95561.1"/>
    </source>
</evidence>
<keyword evidence="3" id="KW-1185">Reference proteome</keyword>
<comment type="caution">
    <text evidence="2">The sequence shown here is derived from an EMBL/GenBank/DDBJ whole genome shotgun (WGS) entry which is preliminary data.</text>
</comment>
<keyword evidence="1" id="KW-1133">Transmembrane helix</keyword>
<evidence type="ECO:0008006" key="4">
    <source>
        <dbReference type="Google" id="ProtNLM"/>
    </source>
</evidence>
<evidence type="ECO:0000256" key="1">
    <source>
        <dbReference type="SAM" id="Phobius"/>
    </source>
</evidence>
<accession>A0A5S4ZS38</accession>
<gene>
    <name evidence="2" type="ORF">LX24_01523</name>
</gene>
<dbReference type="EMBL" id="VNHM01000007">
    <property type="protein sequence ID" value="TYO95561.1"/>
    <property type="molecule type" value="Genomic_DNA"/>
</dbReference>
<proteinExistence type="predicted"/>
<dbReference type="Proteomes" id="UP000323166">
    <property type="component" value="Unassembled WGS sequence"/>
</dbReference>
<feature type="transmembrane region" description="Helical" evidence="1">
    <location>
        <begin position="50"/>
        <end position="72"/>
    </location>
</feature>
<dbReference type="InterPro" id="IPR025918">
    <property type="entry name" value="YIEGIA"/>
</dbReference>
<evidence type="ECO:0000313" key="3">
    <source>
        <dbReference type="Proteomes" id="UP000323166"/>
    </source>
</evidence>
<keyword evidence="1" id="KW-0812">Transmembrane</keyword>
<reference evidence="2 3" key="1">
    <citation type="submission" date="2019-07" db="EMBL/GenBank/DDBJ databases">
        <title>Genomic Encyclopedia of Type Strains, Phase I: the one thousand microbial genomes (KMG-I) project.</title>
        <authorList>
            <person name="Kyrpides N."/>
        </authorList>
    </citation>
    <scope>NUCLEOTIDE SEQUENCE [LARGE SCALE GENOMIC DNA]</scope>
    <source>
        <strain evidence="2 3">DSM 6562</strain>
    </source>
</reference>
<dbReference type="Pfam" id="PF14045">
    <property type="entry name" value="YIEGIA"/>
    <property type="match status" value="1"/>
</dbReference>
<protein>
    <recommendedName>
        <fullName evidence="4">YIEGIA protein</fullName>
    </recommendedName>
</protein>
<sequence>MVSDVWEERCDPVLEEYMIVIMAGTLAGTLTRMLLLRLDYRQYPGYPHGYISHLSMGAIASALGAVAVPALMTKDYTAFTFLALAAQQFREIRNIERQTLENLEETRLEKRGKDYIEGIARTFEARNYLVMATAFITSIAAVLAGIGAAVGMALLLMLFSRTFMTGQNIGDICEVIPAKIHFKGSLLCVNEIDIMSVGLPQMRQKIEREALGVMIKPKDDDARATLHDMGQRMAIAHTAALIMGSKKEVDIPEFTPLVRKNPDTGAAALYIMPIEKDMESLILAVKRTPVLESARARPLRTQAGRIAAD</sequence>